<dbReference type="SMART" id="SM00832">
    <property type="entry name" value="C8"/>
    <property type="match status" value="5"/>
</dbReference>
<keyword evidence="7 9" id="KW-1015">Disulfide bond</keyword>
<evidence type="ECO:0000256" key="10">
    <source>
        <dbReference type="SAM" id="MobiDB-lite"/>
    </source>
</evidence>
<accession>A0ABM1THF6</accession>
<keyword evidence="6" id="KW-0186">Copper</keyword>
<evidence type="ECO:0000256" key="6">
    <source>
        <dbReference type="ARBA" id="ARBA00023008"/>
    </source>
</evidence>
<dbReference type="SUPFAM" id="SSF49785">
    <property type="entry name" value="Galactose-binding domain-like"/>
    <property type="match status" value="3"/>
</dbReference>
<keyword evidence="4" id="KW-0732">Signal</keyword>
<evidence type="ECO:0000313" key="16">
    <source>
        <dbReference type="RefSeq" id="XP_022255312.1"/>
    </source>
</evidence>
<evidence type="ECO:0000256" key="3">
    <source>
        <dbReference type="ARBA" id="ARBA00022525"/>
    </source>
</evidence>
<feature type="compositionally biased region" description="Low complexity" evidence="10">
    <location>
        <begin position="4258"/>
        <end position="4311"/>
    </location>
</feature>
<feature type="region of interest" description="Disordered" evidence="10">
    <location>
        <begin position="3245"/>
        <end position="3269"/>
    </location>
</feature>
<dbReference type="Pfam" id="PF08742">
    <property type="entry name" value="C8"/>
    <property type="match status" value="5"/>
</dbReference>
<dbReference type="Gene3D" id="2.10.70.10">
    <property type="entry name" value="Complement Module, domain 1"/>
    <property type="match status" value="1"/>
</dbReference>
<dbReference type="Gene3D" id="2.10.25.10">
    <property type="entry name" value="Laminin"/>
    <property type="match status" value="5"/>
</dbReference>
<dbReference type="SMART" id="SM00231">
    <property type="entry name" value="FA58C"/>
    <property type="match status" value="2"/>
</dbReference>
<feature type="region of interest" description="Disordered" evidence="10">
    <location>
        <begin position="4258"/>
        <end position="4467"/>
    </location>
</feature>
<dbReference type="SMART" id="SM00215">
    <property type="entry name" value="VWC_out"/>
    <property type="match status" value="3"/>
</dbReference>
<dbReference type="SUPFAM" id="SSF57603">
    <property type="entry name" value="FnI-like domain"/>
    <property type="match status" value="1"/>
</dbReference>
<dbReference type="PROSITE" id="PS01185">
    <property type="entry name" value="CTCK_1"/>
    <property type="match status" value="1"/>
</dbReference>
<comment type="caution">
    <text evidence="9">Lacks conserved residue(s) required for the propagation of feature annotation.</text>
</comment>
<keyword evidence="15" id="KW-1185">Reference proteome</keyword>
<dbReference type="Pfam" id="PF23244">
    <property type="entry name" value="VWF"/>
    <property type="match status" value="1"/>
</dbReference>
<feature type="compositionally biased region" description="Low complexity" evidence="10">
    <location>
        <begin position="4326"/>
        <end position="4398"/>
    </location>
</feature>
<feature type="domain" description="F5/8 type C" evidence="12">
    <location>
        <begin position="1809"/>
        <end position="1907"/>
    </location>
</feature>
<feature type="region of interest" description="Disordered" evidence="10">
    <location>
        <begin position="1566"/>
        <end position="1618"/>
    </location>
</feature>
<evidence type="ECO:0000313" key="15">
    <source>
        <dbReference type="Proteomes" id="UP000694941"/>
    </source>
</evidence>
<feature type="domain" description="VWFC" evidence="13">
    <location>
        <begin position="3944"/>
        <end position="4009"/>
    </location>
</feature>
<dbReference type="InterPro" id="IPR008979">
    <property type="entry name" value="Galactose-bd-like_sf"/>
</dbReference>
<keyword evidence="5" id="KW-0677">Repeat</keyword>
<organism evidence="15 16">
    <name type="scientific">Limulus polyphemus</name>
    <name type="common">Atlantic horseshoe crab</name>
    <dbReference type="NCBI Taxonomy" id="6850"/>
    <lineage>
        <taxon>Eukaryota</taxon>
        <taxon>Metazoa</taxon>
        <taxon>Ecdysozoa</taxon>
        <taxon>Arthropoda</taxon>
        <taxon>Chelicerata</taxon>
        <taxon>Merostomata</taxon>
        <taxon>Xiphosura</taxon>
        <taxon>Limulidae</taxon>
        <taxon>Limulus</taxon>
    </lineage>
</organism>
<dbReference type="PROSITE" id="PS50068">
    <property type="entry name" value="LDLRA_2"/>
    <property type="match status" value="1"/>
</dbReference>
<dbReference type="PROSITE" id="PS01208">
    <property type="entry name" value="VWFC_1"/>
    <property type="match status" value="1"/>
</dbReference>
<feature type="domain" description="VWFD" evidence="14">
    <location>
        <begin position="1003"/>
        <end position="1168"/>
    </location>
</feature>
<keyword evidence="3" id="KW-0964">Secreted</keyword>
<feature type="compositionally biased region" description="Polar residues" evidence="10">
    <location>
        <begin position="4312"/>
        <end position="4325"/>
    </location>
</feature>
<dbReference type="PROSITE" id="PS01285">
    <property type="entry name" value="FA58C_1"/>
    <property type="match status" value="3"/>
</dbReference>
<dbReference type="Pfam" id="PF13330">
    <property type="entry name" value="Mucin2_WxxW"/>
    <property type="match status" value="7"/>
</dbReference>
<dbReference type="InterPro" id="IPR025155">
    <property type="entry name" value="WxxW_domain"/>
</dbReference>
<sequence>MKFKDPHPLFYRCNLEGVWFPSEAPICIDELEQQVQQETGGNNDYFGILNGLDNNLHEREEPIEVIFDQMGNLGNTQQELESQLPHHEINSLTNENQPNYVIPGQEQPPNQLFGIEFDRHNQDIGNFWNPFEQQTPQQETEGSDHKQQQIEEVTLVSSGTCAAWGDVHFRTFDGRLYDFPGSCSYVLAADCVDSTFSIILYHDPGCSEDLRNCRRSIGLDIGDKKYVVAPTTAGFVVTRNGEQLSVPSTSDGLIFQKVAQYVLIRGSLGFTLWLDDQNIVLIEITKSLIQKTCGLCGRYDDVINNDLEMTDGTIARDPVTFGNSWKVPIDTEGQECDDPVAERKSCHYNTVSSREQSERATEKCFSIFDKRFDTCHKLVDSQLYYEACQEDCCSQSNSQNCECTSMAEYFRECFRLGGVINEAWRTSNSCPILCENGKEYQQCGSACERTCQNPEPPCSQDWCVDGCHCPRGKVLNKGRCISQEECPCDHQGREYASGEEMQQDCNTCLCQGGQWICTKEICPALCSVTGDAHYTTFDGKRYDFKGTCSYYLVYNDNFTVEEDNLACTGDLTAHGFRRQNGNFFSCMKSVNIRSPEGTVVKLKQNLEVIVNGEDINFLPLSAPGIFVTRISGQYIQAKLSNGLSVYWDGKRRIYIEAPSALYGRTKGFCGTFNRNQADDFLTREGDKETNPVDFGNKWKVKEKCPDAFLGDETTSPCDGNQERQAIGETLCNQMMESIFKSCHQHVAVAPYYEMCLYDVCACEEGLESCACSAIAHYAEACSRQKILVNWRPHMPECGVHCTGGQIYQPCGRSCEYTCSQIAIQTECTDRCVEGCACPQGMTLDANGICTSLSSCPCVHNGREYTPGFQQLRGGRMCECVGGRWDCRPATPNELLLTPAPQIEQPLCSAADHKQFTDCLTDCPVTCANMHNPPKCSMAICKPGCRCDDGYVLDSKSGICLRAEQCPCHHGGRSYGNGDIVKVDCNTCICEAGTWKCEDNECKGVCTAWGDSHYRTFDDKIYDFHGDCDYVLAKARIDGSESFSVVVQNVPCGTLGVTCSKGIVFAVGEESVTLSHDQRVPVLPPVSKFEIREIGLFVYVKSDVGISVLWDKGTRVYIRADPVWKGKLKGLCGDFNDDASDDFKLPSGGVPVANPVEFGDSWKVFEYCPKSKQPEDSCIRRPQRRNWALKKCGILKSPIFQPCHSKVPLEPYYRRCVFDTCACDTGGDCECMCTSIAAYAHECTFQGVMVLWRSQELCPIQCDESCDHYSGCVSVCPKKTCDNREEFKNLSRNCASEPCVEGCAPKPCPPGQVLKSNQEHICIPEAKCEKRSCSVGGHMYKDGQRIVDPSVGDQCQSCYCRDGKVECKGKPCLPTRTLPPTTSTLTPEIETMMIQVQQCDFSGWTPWMNSIMPTYKNGGDFEKLSTTSRLRIVYRDFCPIVNMTAIQCRVAGTLQSYQEGGQKVSCSLPSGLICLNKNQEGAQLCLDYEIRVFCDCGHLVPTTLPSSSTTVSVITPRELKTTSTLAPPVPETTTSSAVPVVPQVTTTLAPPIPVVPQVTTTLAPPIPETTTTTAAPPVPETTSSSAVPVVPQVTTTIAPPIPETTTSTAAPPVPETTEATAPPVVEIITSTVSTPFPCSPDQHGWTDWMNSDDPTVNPDGDMETYNNLRQQYDFCYPPFLTSVECKVAGETTSFNQAGQNGITCDVNRGLQCLHSLQAPGHSCKDYEVRFFCNCLNITTTTLAPETSTAPAFPSTKISSIQCHDADFDQDFTETGELGLACSVNKGFVCSNAEQPDGICKDYKIRYFCSCASCNEYIDLVGGSLPDSFFRASSSLTSETGPQAAVMLETIEPRAWTASELNTDQFIEVNLGYPQVVYGVVTQGKVGSEEWVTSYTVLYSSSDGELFKYIENPDGTPKPGAVIEHECEKCQCLNNSLVCYTIHGCGAKMLLTPPSLIETKSRPVPENPTPIIQDDCWTSWINLDDPKSGGGDFEDMATIRAHYSFCPVPAFIECRAVINKEDAQVIGQTVECDKKKGLHCWNNVNGINGCSDYEVRFFCPCEASTTPLHPGITTVSSTAKTTPVPAICQPGWTPWFNGHTPDSSGDYETMQTLRDQGYIFCSGEEVTAVECQQVKTTPKTPQKATHTDRDVVCDVQHGLICKNKNQVKGNKCDDYEIRFLCDCLEGSTQSTVALTNATTTISGIVSFIPFSSTLPPAPVNTTAAPVSKLSTPAAPSTVQPRCAYWSDWINLDSPLKSGYLGDKETTLPETLRAKGFCSEVHSSDPIKPSTPTSVAPVTPTSPCPPGVDWDFCAFRCEQTCISFLKQLNSHGECKAVRSNEQEDCVAGCKHVFCQPPYLWRDEYTCVLPQECTCVLDDGTVVSVFSGNYDSSNKVEQIFPNPIKAKTLRIQPKTWKGQISLRFGVLGCYEELTSVTSVKPKEVCLDPMGLEDGMLADSQITASSSHDTKHKPENARLGGESWMAAVSDDKQYLQVDFLEPRNVTAVITQGRDGVPQWVTSFMVQYSNNGKTWNTITDMTGENKVFPGNFDSNSKVTNYFPSTIRTRYLRILPVNWKNWISMQLEVLGCFHPYPTTTTTITTPMIITRVPELVKEFTMSTTITIVSECSDPMGLENGMLSDDMISVSSAIANSGPSQVRLDTVADNGKAGGWVAETSDENQYLQIDFRTPRTITGIITQGRDDADEWVTSFMMLVSNDTEAWFPLYGKDGKEEIMGNTDRNTPVIHHFQVPASSRYVRIVPLNWHERIGMRMELVGCYHPYEHHATVPPLIDTGTPPVPTTTTEACVEYGPWMSLSVPKPSELGDIEPIDEIITATGLCSNPVGIECREYSTGRNYRNSGQKVSCDLTWGLKCLHEEQKDGLCLNYEARIKCWSCGTVSTSPTTKAPPVLLCPELTEAMAKKCPLSCQEGLVCNGTACIDPVDCVCVHKDKIYSQSDIIETSDCQECLCVIGGRSSCSPKVCQPCQPGQKSSLLANCSCICEGCPENTILCPTSGECIPENRWCDNVIDCPDDEKNCITVAPTTTTTTCPPPVMVTCLEGYTASITKPSGSSCIEYNCVPISTTEATTATLWMTPTPVPEENATCELINNHLRTLDGQELVYDICDHVVLQDILNKEFNITIHKDCELGNPKDCKKRLEIHQDKDVVKLDSDLNVELNGHYYTASQLTKLNRHSTNYTLHLIGDLVVFRSLVNDFSITWDKRMNLKVGASKGMMYQVAGLCGLFNGEKGDDKQRPDGKLANTGEEFGDSWSSGMKDRCTPQTCPVDIMTEAMETCNLLMERPFDECQKVVSVERHVQACLSSLCECLQKSNTSTEDCKCDAYLPLVQACETKLARPLQGWRLKHGCVPTCPPGMEWHDCGPSCDLSCENQNYDQEVCRKECVPGCFCPPGTVRDGETCKALDQCSDQICQGFGDPHFQTFDGWFFPFQSTGFFTLATDKAKTFVIEGTTEMCSIDSDVTCITALSVTYKKHTVIVRKGERVRLDGQPFSWDELPKNAGGMTVVGFPGQTIIVIIPDLSIQVRYFEMNGGFSIMVPSRRFFDKVDGLCGNCNFKRDDDMKTKNGTVVSDTGDFVCSWLNEGNLQECKTSFEKLPNVTVPPSVCKELWNEEFQSCHPLVAPEMYNQACRYDVSHGGDMKTSVCKAIMEYARQCCQAGETIKDWVEKYGCNVTCPDGMEYFQCHDACPETCGNTTMGMDCHEIKVDGCFCPEGKALRGDQCIPAAQCETCDEEGHLPGDTWTEGACQRCHCTSTYRVECLQELCASPPVCYKDETLITIPPENGTCCPKFICEPIQPTACPAPVVPECSPGQVAKLSRTKEASGVCNSYECECDSALCPPVRWPDSLEVGQHSELVRSDCCSKVVVICRPEICPVAPTCAPGLDLKEVEGECCPIYRCKPPEDMCVYSKKYEVIGGEEISIAPEDQTFSKYKPGEVWKDGHCRNCTCEGTPGQYTPQCVFEQCPSVESLPDDKDYVLTTVNVPGQCCPTVVRLFCKDADGNVHGVDSEWQDKNDPCKSYSCELTSTGEMTKVSKSKTCQECPKTSEYIPPKASLQQCCGICRPVACEEGDNLHKVGEKWNSTVFQCYTAECVREGEGVRTLYRSPRCSAVPENCPQDQVVWDDSGCCQKCNMTPSMCTPAAIPIEDTIEFFGDFDPIHGFCLNKKPVFGLLECAGKCNSHSYFSMDKQYFQNKCQCCQAVSWEAREVDLQCKDGETVKRKFQQPTDCQCTPCAASKEDYNSLSLQQRQNNQQGQNNWGQSQQEQLPWGQTQQGQQEQLPWGQTQQGQQEQLPWGQTQQSQQEQLPWGQTQQSQQEQLPWGQTQQGQQEQLPWGQTQQGQQEQLPWGQTQQGQQEQLPWGQTQQGQQEQLPWGQTQQGQQQQLPGNEELELGKEEQQLNLEAQQQKNSQVEQSEVLEPWQKPKQKKFSLPKFVGMKGGRNRGVKGGNQVFGPHWP</sequence>
<feature type="domain" description="VWFD" evidence="14">
    <location>
        <begin position="3423"/>
        <end position="3602"/>
    </location>
</feature>
<feature type="domain" description="F5/8 type C" evidence="12">
    <location>
        <begin position="2381"/>
        <end position="2425"/>
    </location>
</feature>
<dbReference type="InterPro" id="IPR014853">
    <property type="entry name" value="VWF/SSPO/ZAN-like_Cys-rich_dom"/>
</dbReference>
<feature type="domain" description="VWFD" evidence="14">
    <location>
        <begin position="159"/>
        <end position="337"/>
    </location>
</feature>
<dbReference type="PROSITE" id="PS50184">
    <property type="entry name" value="VWFC_2"/>
    <property type="match status" value="2"/>
</dbReference>
<proteinExistence type="inferred from homology"/>
<reference evidence="16" key="1">
    <citation type="submission" date="2025-08" db="UniProtKB">
        <authorList>
            <consortium name="RefSeq"/>
        </authorList>
    </citation>
    <scope>IDENTIFICATION</scope>
    <source>
        <tissue evidence="16">Muscle</tissue>
    </source>
</reference>
<evidence type="ECO:0000256" key="4">
    <source>
        <dbReference type="ARBA" id="ARBA00022729"/>
    </source>
</evidence>
<dbReference type="InterPro" id="IPR050780">
    <property type="entry name" value="Mucin_vWF_Thrombospondin_sf"/>
</dbReference>
<dbReference type="Pfam" id="PF00754">
    <property type="entry name" value="F5_F8_type_C"/>
    <property type="match status" value="3"/>
</dbReference>
<dbReference type="InterPro" id="IPR000421">
    <property type="entry name" value="FA58C"/>
</dbReference>
<dbReference type="InterPro" id="IPR001846">
    <property type="entry name" value="VWF_type-D"/>
</dbReference>
<dbReference type="InterPro" id="IPR002172">
    <property type="entry name" value="LDrepeatLR_classA_rpt"/>
</dbReference>
<dbReference type="Pfam" id="PF00094">
    <property type="entry name" value="VWD"/>
    <property type="match status" value="5"/>
</dbReference>
<name>A0ABM1THF6_LIMPO</name>
<dbReference type="Gene3D" id="2.60.120.260">
    <property type="entry name" value="Galactose-binding domain-like"/>
    <property type="match status" value="4"/>
</dbReference>
<dbReference type="CDD" id="cd00112">
    <property type="entry name" value="LDLa"/>
    <property type="match status" value="1"/>
</dbReference>
<keyword evidence="8" id="KW-0325">Glycoprotein</keyword>
<dbReference type="SMART" id="SM00214">
    <property type="entry name" value="VWC"/>
    <property type="match status" value="5"/>
</dbReference>
<feature type="compositionally biased region" description="Low complexity" evidence="10">
    <location>
        <begin position="4409"/>
        <end position="4419"/>
    </location>
</feature>
<dbReference type="InterPro" id="IPR006207">
    <property type="entry name" value="Cys_knot_C"/>
</dbReference>
<dbReference type="PROSITE" id="PS01225">
    <property type="entry name" value="CTCK_2"/>
    <property type="match status" value="1"/>
</dbReference>
<dbReference type="InterPro" id="IPR002919">
    <property type="entry name" value="TIL_dom"/>
</dbReference>
<evidence type="ECO:0000256" key="9">
    <source>
        <dbReference type="PROSITE-ProRule" id="PRU00039"/>
    </source>
</evidence>
<dbReference type="SMART" id="SM00192">
    <property type="entry name" value="LDLa"/>
    <property type="match status" value="1"/>
</dbReference>
<dbReference type="PROSITE" id="PS51233">
    <property type="entry name" value="VWFD"/>
    <property type="match status" value="5"/>
</dbReference>
<evidence type="ECO:0000256" key="2">
    <source>
        <dbReference type="ARBA" id="ARBA00009456"/>
    </source>
</evidence>
<evidence type="ECO:0000256" key="8">
    <source>
        <dbReference type="ARBA" id="ARBA00023180"/>
    </source>
</evidence>
<dbReference type="InterPro" id="IPR001007">
    <property type="entry name" value="VWF_dom"/>
</dbReference>
<dbReference type="PROSITE" id="PS50022">
    <property type="entry name" value="FA58C_3"/>
    <property type="match status" value="4"/>
</dbReference>
<dbReference type="CDD" id="cd19941">
    <property type="entry name" value="TIL"/>
    <property type="match status" value="7"/>
</dbReference>
<dbReference type="SUPFAM" id="SSF57567">
    <property type="entry name" value="Serine protease inhibitors"/>
    <property type="match status" value="5"/>
</dbReference>
<evidence type="ECO:0000259" key="14">
    <source>
        <dbReference type="PROSITE" id="PS51233"/>
    </source>
</evidence>
<comment type="similarity">
    <text evidence="2">Belongs to the thrombospondin family.</text>
</comment>
<evidence type="ECO:0000259" key="13">
    <source>
        <dbReference type="PROSITE" id="PS50184"/>
    </source>
</evidence>
<dbReference type="PANTHER" id="PTHR11339">
    <property type="entry name" value="EXTRACELLULAR MATRIX GLYCOPROTEIN RELATED"/>
    <property type="match status" value="1"/>
</dbReference>
<dbReference type="SMART" id="SM00041">
    <property type="entry name" value="CT"/>
    <property type="match status" value="1"/>
</dbReference>
<evidence type="ECO:0000256" key="7">
    <source>
        <dbReference type="ARBA" id="ARBA00023157"/>
    </source>
</evidence>
<dbReference type="Pfam" id="PF01826">
    <property type="entry name" value="TIL"/>
    <property type="match status" value="5"/>
</dbReference>
<evidence type="ECO:0000256" key="5">
    <source>
        <dbReference type="ARBA" id="ARBA00022737"/>
    </source>
</evidence>
<feature type="domain" description="VWFD" evidence="14">
    <location>
        <begin position="3099"/>
        <end position="3275"/>
    </location>
</feature>
<dbReference type="CDD" id="cd00057">
    <property type="entry name" value="FA58C"/>
    <property type="match status" value="2"/>
</dbReference>
<dbReference type="GeneID" id="106470181"/>
<comment type="subcellular location">
    <subcellularLocation>
        <location evidence="1">Secreted</location>
        <location evidence="1">Extracellular space</location>
    </subcellularLocation>
</comment>
<gene>
    <name evidence="16" type="primary">LOC106470181</name>
</gene>
<feature type="domain" description="F5/8 type C" evidence="12">
    <location>
        <begin position="2624"/>
        <end position="2773"/>
    </location>
</feature>
<dbReference type="PROSITE" id="PS01286">
    <property type="entry name" value="FA58C_2"/>
    <property type="match status" value="2"/>
</dbReference>
<evidence type="ECO:0000256" key="1">
    <source>
        <dbReference type="ARBA" id="ARBA00004239"/>
    </source>
</evidence>
<evidence type="ECO:0000259" key="11">
    <source>
        <dbReference type="PROSITE" id="PS01225"/>
    </source>
</evidence>
<dbReference type="PANTHER" id="PTHR11339:SF386">
    <property type="entry name" value="HEMOLECTIN, ISOFORM A"/>
    <property type="match status" value="1"/>
</dbReference>
<dbReference type="RefSeq" id="XP_022255312.1">
    <property type="nucleotide sequence ID" value="XM_022399604.1"/>
</dbReference>
<evidence type="ECO:0000259" key="12">
    <source>
        <dbReference type="PROSITE" id="PS50022"/>
    </source>
</evidence>
<feature type="disulfide bond" evidence="9">
    <location>
        <begin position="4190"/>
        <end position="4242"/>
    </location>
</feature>
<feature type="domain" description="F5/8 type C" evidence="12">
    <location>
        <begin position="2441"/>
        <end position="2585"/>
    </location>
</feature>
<dbReference type="InterPro" id="IPR036084">
    <property type="entry name" value="Ser_inhib-like_sf"/>
</dbReference>
<feature type="domain" description="VWFD" evidence="14">
    <location>
        <begin position="524"/>
        <end position="705"/>
    </location>
</feature>
<feature type="domain" description="VWFC" evidence="13">
    <location>
        <begin position="3738"/>
        <end position="3806"/>
    </location>
</feature>
<dbReference type="SMART" id="SM00216">
    <property type="entry name" value="VWD"/>
    <property type="match status" value="5"/>
</dbReference>
<feature type="domain" description="CTCK" evidence="11">
    <location>
        <begin position="4143"/>
        <end position="4246"/>
    </location>
</feature>
<dbReference type="Proteomes" id="UP000694941">
    <property type="component" value="Unplaced"/>
</dbReference>
<feature type="disulfide bond" evidence="9">
    <location>
        <begin position="4186"/>
        <end position="4240"/>
    </location>
</feature>
<protein>
    <submittedName>
        <fullName evidence="16">Hemocytin-like</fullName>
    </submittedName>
</protein>